<dbReference type="AlphaFoldDB" id="A0AAD2D2I6"/>
<comment type="caution">
    <text evidence="1">The sequence shown here is derived from an EMBL/GenBank/DDBJ whole genome shotgun (WGS) entry which is preliminary data.</text>
</comment>
<reference evidence="1" key="1">
    <citation type="submission" date="2023-07" db="EMBL/GenBank/DDBJ databases">
        <authorList>
            <consortium name="AG Swart"/>
            <person name="Singh M."/>
            <person name="Singh A."/>
            <person name="Seah K."/>
            <person name="Emmerich C."/>
        </authorList>
    </citation>
    <scope>NUCLEOTIDE SEQUENCE</scope>
    <source>
        <strain evidence="1">DP1</strain>
    </source>
</reference>
<protein>
    <submittedName>
        <fullName evidence="1">Uncharacterized protein</fullName>
    </submittedName>
</protein>
<accession>A0AAD2D2I6</accession>
<evidence type="ECO:0000313" key="1">
    <source>
        <dbReference type="EMBL" id="CAI2377647.1"/>
    </source>
</evidence>
<proteinExistence type="predicted"/>
<dbReference type="EMBL" id="CAMPGE010019303">
    <property type="protein sequence ID" value="CAI2377647.1"/>
    <property type="molecule type" value="Genomic_DNA"/>
</dbReference>
<gene>
    <name evidence="1" type="ORF">ECRASSUSDP1_LOCUS19035</name>
</gene>
<dbReference type="Proteomes" id="UP001295684">
    <property type="component" value="Unassembled WGS sequence"/>
</dbReference>
<name>A0AAD2D2I6_EUPCR</name>
<organism evidence="1 2">
    <name type="scientific">Euplotes crassus</name>
    <dbReference type="NCBI Taxonomy" id="5936"/>
    <lineage>
        <taxon>Eukaryota</taxon>
        <taxon>Sar</taxon>
        <taxon>Alveolata</taxon>
        <taxon>Ciliophora</taxon>
        <taxon>Intramacronucleata</taxon>
        <taxon>Spirotrichea</taxon>
        <taxon>Hypotrichia</taxon>
        <taxon>Euplotida</taxon>
        <taxon>Euplotidae</taxon>
        <taxon>Moneuplotes</taxon>
    </lineage>
</organism>
<sequence length="130" mass="14936">MSTLIPERGYFSAISSADHLTCTYLLICIIVKNSLRLDFEIVWNTLLKAFEFLSSLWISLQSCIDSDFILNLMVFETCYRFSLSFQICQPLNSSFSTLKQLIIILWNHLLLPGVQRMITSLTTFPIGKDN</sequence>
<evidence type="ECO:0000313" key="2">
    <source>
        <dbReference type="Proteomes" id="UP001295684"/>
    </source>
</evidence>
<keyword evidence="2" id="KW-1185">Reference proteome</keyword>